<keyword evidence="2" id="KW-1185">Reference proteome</keyword>
<evidence type="ECO:0000313" key="2">
    <source>
        <dbReference type="Proteomes" id="UP000019376"/>
    </source>
</evidence>
<accession>S8BH50</accession>
<organism evidence="1 2">
    <name type="scientific">Penicillium oxalicum (strain 114-2 / CGMCC 5302)</name>
    <name type="common">Penicillium decumbens</name>
    <dbReference type="NCBI Taxonomy" id="933388"/>
    <lineage>
        <taxon>Eukaryota</taxon>
        <taxon>Fungi</taxon>
        <taxon>Dikarya</taxon>
        <taxon>Ascomycota</taxon>
        <taxon>Pezizomycotina</taxon>
        <taxon>Eurotiomycetes</taxon>
        <taxon>Eurotiomycetidae</taxon>
        <taxon>Eurotiales</taxon>
        <taxon>Aspergillaceae</taxon>
        <taxon>Penicillium</taxon>
    </lineage>
</organism>
<proteinExistence type="predicted"/>
<dbReference type="EMBL" id="KB644415">
    <property type="protein sequence ID" value="EPS34452.1"/>
    <property type="molecule type" value="Genomic_DNA"/>
</dbReference>
<dbReference type="Proteomes" id="UP000019376">
    <property type="component" value="Unassembled WGS sequence"/>
</dbReference>
<sequence>MLRSVVHFPGHRQAQISHAENLGMGAAGCENERIDVEGPWLGEFGIAYFTVQSSNRLHSSTRLVLHLEILHYQQSFLGSVVVAKQKLAPTLATMGPLQASDLLSPPHSGMMEKKTFHPVVAV</sequence>
<reference evidence="1 2" key="1">
    <citation type="journal article" date="2013" name="PLoS ONE">
        <title>Genomic and secretomic analyses reveal unique features of the lignocellulolytic enzyme system of Penicillium decumbens.</title>
        <authorList>
            <person name="Liu G."/>
            <person name="Zhang L."/>
            <person name="Wei X."/>
            <person name="Zou G."/>
            <person name="Qin Y."/>
            <person name="Ma L."/>
            <person name="Li J."/>
            <person name="Zheng H."/>
            <person name="Wang S."/>
            <person name="Wang C."/>
            <person name="Xun L."/>
            <person name="Zhao G.-P."/>
            <person name="Zhou Z."/>
            <person name="Qu Y."/>
        </authorList>
    </citation>
    <scope>NUCLEOTIDE SEQUENCE [LARGE SCALE GENOMIC DNA]</scope>
    <source>
        <strain evidence="2">114-2 / CGMCC 5302</strain>
    </source>
</reference>
<name>S8BH50_PENO1</name>
<evidence type="ECO:0000313" key="1">
    <source>
        <dbReference type="EMBL" id="EPS34452.1"/>
    </source>
</evidence>
<gene>
    <name evidence="1" type="ORF">PDE_09416</name>
</gene>
<dbReference type="HOGENOM" id="CLU_2027525_0_0_1"/>
<protein>
    <submittedName>
        <fullName evidence="1">Uncharacterized protein</fullName>
    </submittedName>
</protein>
<dbReference type="AlphaFoldDB" id="S8BH50"/>